<organism evidence="2 3">
    <name type="scientific">Vreelandella rituensis</name>
    <dbReference type="NCBI Taxonomy" id="2282306"/>
    <lineage>
        <taxon>Bacteria</taxon>
        <taxon>Pseudomonadati</taxon>
        <taxon>Pseudomonadota</taxon>
        <taxon>Gammaproteobacteria</taxon>
        <taxon>Oceanospirillales</taxon>
        <taxon>Halomonadaceae</taxon>
        <taxon>Vreelandella</taxon>
    </lineage>
</organism>
<dbReference type="AlphaFoldDB" id="A0A368U9D2"/>
<feature type="compositionally biased region" description="Low complexity" evidence="1">
    <location>
        <begin position="109"/>
        <end position="129"/>
    </location>
</feature>
<proteinExistence type="predicted"/>
<dbReference type="EMBL" id="QPIJ01000001">
    <property type="protein sequence ID" value="RCV93828.1"/>
    <property type="molecule type" value="Genomic_DNA"/>
</dbReference>
<comment type="caution">
    <text evidence="2">The sequence shown here is derived from an EMBL/GenBank/DDBJ whole genome shotgun (WGS) entry which is preliminary data.</text>
</comment>
<keyword evidence="3" id="KW-1185">Reference proteome</keyword>
<evidence type="ECO:0000256" key="1">
    <source>
        <dbReference type="SAM" id="MobiDB-lite"/>
    </source>
</evidence>
<reference evidence="2 3" key="1">
    <citation type="submission" date="2018-07" db="EMBL/GenBank/DDBJ databases">
        <title>Halomonas rutogse sp. nov., isolated from Lake TangqianCo on Tibetan Plateau.</title>
        <authorList>
            <person name="Lu H."/>
            <person name="Xing P."/>
            <person name="Wu Q."/>
        </authorList>
    </citation>
    <scope>NUCLEOTIDE SEQUENCE [LARGE SCALE GENOMIC DNA]</scope>
    <source>
        <strain evidence="2 3">TQ8S</strain>
    </source>
</reference>
<feature type="region of interest" description="Disordered" evidence="1">
    <location>
        <begin position="90"/>
        <end position="142"/>
    </location>
</feature>
<evidence type="ECO:0000313" key="3">
    <source>
        <dbReference type="Proteomes" id="UP000253204"/>
    </source>
</evidence>
<feature type="compositionally biased region" description="Polar residues" evidence="1">
    <location>
        <begin position="130"/>
        <end position="142"/>
    </location>
</feature>
<dbReference type="RefSeq" id="WP_114485156.1">
    <property type="nucleotide sequence ID" value="NZ_CBCSHM010000001.1"/>
</dbReference>
<name>A0A368U9D2_9GAMM</name>
<protein>
    <submittedName>
        <fullName evidence="2">Uncharacterized protein</fullName>
    </submittedName>
</protein>
<gene>
    <name evidence="2" type="ORF">DU506_01335</name>
</gene>
<evidence type="ECO:0000313" key="2">
    <source>
        <dbReference type="EMBL" id="RCV93828.1"/>
    </source>
</evidence>
<accession>A0A368U9D2</accession>
<sequence length="142" mass="14679">MASRDIPSFNEIVAASSSFSPIKGYYPGSGPDGAGETDAPDGPFINLPFMVFDPYRLPAYLLRAAVENEQPVQGPAANDPEALERALMEELGIDPDSLASADADVSQDSPTSVAPSAATEAATAPGTPSNDTPPKRSNNTPS</sequence>
<feature type="region of interest" description="Disordered" evidence="1">
    <location>
        <begin position="19"/>
        <end position="43"/>
    </location>
</feature>
<dbReference type="Proteomes" id="UP000253204">
    <property type="component" value="Unassembled WGS sequence"/>
</dbReference>